<dbReference type="SUPFAM" id="SSF56281">
    <property type="entry name" value="Metallo-hydrolase/oxidoreductase"/>
    <property type="match status" value="1"/>
</dbReference>
<accession>A0ABP9C4R8</accession>
<dbReference type="PANTHER" id="PTHR42978:SF2">
    <property type="entry name" value="102 KBASES UNSTABLE REGION: FROM 1 TO 119443"/>
    <property type="match status" value="1"/>
</dbReference>
<keyword evidence="4" id="KW-0378">Hydrolase</keyword>
<evidence type="ECO:0000256" key="2">
    <source>
        <dbReference type="ARBA" id="ARBA00007749"/>
    </source>
</evidence>
<dbReference type="RefSeq" id="WP_200173217.1">
    <property type="nucleotide sequence ID" value="NZ_BAABKQ010000001.1"/>
</dbReference>
<comment type="caution">
    <text evidence="7">The sequence shown here is derived from an EMBL/GenBank/DDBJ whole genome shotgun (WGS) entry which is preliminary data.</text>
</comment>
<protein>
    <submittedName>
        <fullName evidence="7">N-acyl homoserine lactonase family protein</fullName>
    </submittedName>
</protein>
<dbReference type="Gene3D" id="3.60.15.10">
    <property type="entry name" value="Ribonuclease Z/Hydroxyacylglutathione hydrolase-like"/>
    <property type="match status" value="1"/>
</dbReference>
<evidence type="ECO:0000256" key="3">
    <source>
        <dbReference type="ARBA" id="ARBA00022723"/>
    </source>
</evidence>
<feature type="domain" description="Metallo-beta-lactamase" evidence="6">
    <location>
        <begin position="34"/>
        <end position="243"/>
    </location>
</feature>
<keyword evidence="5" id="KW-0862">Zinc</keyword>
<dbReference type="EMBL" id="BAABKQ010000001">
    <property type="protein sequence ID" value="GAA4803639.1"/>
    <property type="molecule type" value="Genomic_DNA"/>
</dbReference>
<sequence>MTGPTAVRMHGLAPATYRSPQQVQLLGDAAPRLPFPIYLIEHDDGLVLFDGGLDSSAAGDPVGVYGEMAERIDIRFTAEQRLDRQLAGLGFAVDDIKTVIASHLHFDHAGALKEFPHARTLIGRGEIKYARDPELFARGWFRPEDFDDAHGIRWETIDADTDVFGDGAVTALYLPGHTPGSLATMVRLPARTLILGADVVHARAALDSETAYQGDVDTLTARRSIRRMKKLAADTGADIWVCHDPDDWARFGAGEIT</sequence>
<evidence type="ECO:0000256" key="4">
    <source>
        <dbReference type="ARBA" id="ARBA00022801"/>
    </source>
</evidence>
<dbReference type="SMART" id="SM00849">
    <property type="entry name" value="Lactamase_B"/>
    <property type="match status" value="1"/>
</dbReference>
<proteinExistence type="inferred from homology"/>
<dbReference type="InterPro" id="IPR036866">
    <property type="entry name" value="RibonucZ/Hydroxyglut_hydro"/>
</dbReference>
<keyword evidence="8" id="KW-1185">Reference proteome</keyword>
<comment type="similarity">
    <text evidence="2">Belongs to the metallo-beta-lactamase superfamily.</text>
</comment>
<evidence type="ECO:0000256" key="1">
    <source>
        <dbReference type="ARBA" id="ARBA00001947"/>
    </source>
</evidence>
<organism evidence="7 8">
    <name type="scientific">Tomitella cavernea</name>
    <dbReference type="NCBI Taxonomy" id="1387982"/>
    <lineage>
        <taxon>Bacteria</taxon>
        <taxon>Bacillati</taxon>
        <taxon>Actinomycetota</taxon>
        <taxon>Actinomycetes</taxon>
        <taxon>Mycobacteriales</taxon>
        <taxon>Tomitella</taxon>
    </lineage>
</organism>
<evidence type="ECO:0000259" key="6">
    <source>
        <dbReference type="SMART" id="SM00849"/>
    </source>
</evidence>
<name>A0ABP9C4R8_9ACTN</name>
<comment type="cofactor">
    <cofactor evidence="1">
        <name>Zn(2+)</name>
        <dbReference type="ChEBI" id="CHEBI:29105"/>
    </cofactor>
</comment>
<dbReference type="CDD" id="cd07729">
    <property type="entry name" value="AHL_lactonase_MBL-fold"/>
    <property type="match status" value="1"/>
</dbReference>
<dbReference type="Pfam" id="PF00753">
    <property type="entry name" value="Lactamase_B"/>
    <property type="match status" value="1"/>
</dbReference>
<reference evidence="8" key="1">
    <citation type="journal article" date="2019" name="Int. J. Syst. Evol. Microbiol.">
        <title>The Global Catalogue of Microorganisms (GCM) 10K type strain sequencing project: providing services to taxonomists for standard genome sequencing and annotation.</title>
        <authorList>
            <consortium name="The Broad Institute Genomics Platform"/>
            <consortium name="The Broad Institute Genome Sequencing Center for Infectious Disease"/>
            <person name="Wu L."/>
            <person name="Ma J."/>
        </authorList>
    </citation>
    <scope>NUCLEOTIDE SEQUENCE [LARGE SCALE GENOMIC DNA]</scope>
    <source>
        <strain evidence="8">JCM 18542</strain>
    </source>
</reference>
<evidence type="ECO:0000256" key="5">
    <source>
        <dbReference type="ARBA" id="ARBA00022833"/>
    </source>
</evidence>
<dbReference type="PANTHER" id="PTHR42978">
    <property type="entry name" value="QUORUM-QUENCHING LACTONASE YTNP-RELATED-RELATED"/>
    <property type="match status" value="1"/>
</dbReference>
<evidence type="ECO:0000313" key="8">
    <source>
        <dbReference type="Proteomes" id="UP001500839"/>
    </source>
</evidence>
<dbReference type="InterPro" id="IPR001279">
    <property type="entry name" value="Metallo-B-lactamas"/>
</dbReference>
<gene>
    <name evidence="7" type="ORF">GCM10023353_02430</name>
</gene>
<keyword evidence="3" id="KW-0479">Metal-binding</keyword>
<dbReference type="InterPro" id="IPR051013">
    <property type="entry name" value="MBL_superfamily_lactonases"/>
</dbReference>
<evidence type="ECO:0000313" key="7">
    <source>
        <dbReference type="EMBL" id="GAA4803639.1"/>
    </source>
</evidence>
<dbReference type="Proteomes" id="UP001500839">
    <property type="component" value="Unassembled WGS sequence"/>
</dbReference>